<dbReference type="PROSITE" id="PS50102">
    <property type="entry name" value="RRM"/>
    <property type="match status" value="2"/>
</dbReference>
<evidence type="ECO:0000256" key="2">
    <source>
        <dbReference type="PROSITE-ProRule" id="PRU00176"/>
    </source>
</evidence>
<dbReference type="InterPro" id="IPR050502">
    <property type="entry name" value="Euk_RNA-bind_prot"/>
</dbReference>
<sequence length="273" mass="30219">MAAIESAFAIFACFPSTYPKPLPSIKINPTLEISPKKPLHHLFTSVFSTKKQSFIVQSTPEDVATLQQNNEKQLQKRKLFVLNLPWTYTVADVNNFFAQCGTVSHVEIIKHKDGKNRGFAFVTMATGEEAQAAIDKFNASELSGRTIRVELAKKFKKPRPIRSPPLASTPGETRHKLYVSNLAWKTRSTNLREFFSDFSPISARVVFDSPSGNSAGYGFVSFSTKEEAVSAMSSLDGKELMGRPICLKFSKQNVEGEPESVSEGITEEQSAES</sequence>
<feature type="domain" description="RRM" evidence="4">
    <location>
        <begin position="77"/>
        <end position="154"/>
    </location>
</feature>
<dbReference type="Pfam" id="PF00076">
    <property type="entry name" value="RRM_1"/>
    <property type="match status" value="2"/>
</dbReference>
<dbReference type="AlphaFoldDB" id="A0AAV3R066"/>
<proteinExistence type="predicted"/>
<name>A0AAV3R066_LITER</name>
<dbReference type="EMBL" id="BAABME010006404">
    <property type="protein sequence ID" value="GAA0168273.1"/>
    <property type="molecule type" value="Genomic_DNA"/>
</dbReference>
<dbReference type="PANTHER" id="PTHR48025:SF6">
    <property type="entry name" value="RRM DOMAIN-CONTAINING PROTEIN"/>
    <property type="match status" value="1"/>
</dbReference>
<evidence type="ECO:0000259" key="4">
    <source>
        <dbReference type="PROSITE" id="PS50102"/>
    </source>
</evidence>
<dbReference type="SUPFAM" id="SSF54928">
    <property type="entry name" value="RNA-binding domain, RBD"/>
    <property type="match status" value="2"/>
</dbReference>
<evidence type="ECO:0000313" key="5">
    <source>
        <dbReference type="EMBL" id="GAA0168273.1"/>
    </source>
</evidence>
<evidence type="ECO:0000313" key="6">
    <source>
        <dbReference type="Proteomes" id="UP001454036"/>
    </source>
</evidence>
<reference evidence="5 6" key="1">
    <citation type="submission" date="2024-01" db="EMBL/GenBank/DDBJ databases">
        <title>The complete chloroplast genome sequence of Lithospermum erythrorhizon: insights into the phylogenetic relationship among Boraginaceae species and the maternal lineages of purple gromwells.</title>
        <authorList>
            <person name="Okada T."/>
            <person name="Watanabe K."/>
        </authorList>
    </citation>
    <scope>NUCLEOTIDE SEQUENCE [LARGE SCALE GENOMIC DNA]</scope>
</reference>
<feature type="compositionally biased region" description="Acidic residues" evidence="3">
    <location>
        <begin position="256"/>
        <end position="273"/>
    </location>
</feature>
<gene>
    <name evidence="5" type="ORF">LIER_23025</name>
</gene>
<accession>A0AAV3R066</accession>
<keyword evidence="6" id="KW-1185">Reference proteome</keyword>
<feature type="region of interest" description="Disordered" evidence="3">
    <location>
        <begin position="251"/>
        <end position="273"/>
    </location>
</feature>
<comment type="caution">
    <text evidence="5">The sequence shown here is derived from an EMBL/GenBank/DDBJ whole genome shotgun (WGS) entry which is preliminary data.</text>
</comment>
<evidence type="ECO:0000256" key="3">
    <source>
        <dbReference type="SAM" id="MobiDB-lite"/>
    </source>
</evidence>
<feature type="domain" description="RRM" evidence="4">
    <location>
        <begin position="175"/>
        <end position="252"/>
    </location>
</feature>
<dbReference type="GO" id="GO:0009535">
    <property type="term" value="C:chloroplast thylakoid membrane"/>
    <property type="evidence" value="ECO:0007669"/>
    <property type="project" value="TreeGrafter"/>
</dbReference>
<dbReference type="InterPro" id="IPR012677">
    <property type="entry name" value="Nucleotide-bd_a/b_plait_sf"/>
</dbReference>
<dbReference type="InterPro" id="IPR035979">
    <property type="entry name" value="RBD_domain_sf"/>
</dbReference>
<dbReference type="PANTHER" id="PTHR48025">
    <property type="entry name" value="OS02G0815200 PROTEIN"/>
    <property type="match status" value="1"/>
</dbReference>
<dbReference type="GO" id="GO:1901259">
    <property type="term" value="P:chloroplast rRNA processing"/>
    <property type="evidence" value="ECO:0007669"/>
    <property type="project" value="TreeGrafter"/>
</dbReference>
<evidence type="ECO:0000256" key="1">
    <source>
        <dbReference type="ARBA" id="ARBA00022884"/>
    </source>
</evidence>
<dbReference type="InterPro" id="IPR000504">
    <property type="entry name" value="RRM_dom"/>
</dbReference>
<protein>
    <submittedName>
        <fullName evidence="5">RNA splicing factor</fullName>
    </submittedName>
</protein>
<dbReference type="Gene3D" id="3.30.70.330">
    <property type="match status" value="2"/>
</dbReference>
<dbReference type="Proteomes" id="UP001454036">
    <property type="component" value="Unassembled WGS sequence"/>
</dbReference>
<keyword evidence="1 2" id="KW-0694">RNA-binding</keyword>
<organism evidence="5 6">
    <name type="scientific">Lithospermum erythrorhizon</name>
    <name type="common">Purple gromwell</name>
    <name type="synonym">Lithospermum officinale var. erythrorhizon</name>
    <dbReference type="NCBI Taxonomy" id="34254"/>
    <lineage>
        <taxon>Eukaryota</taxon>
        <taxon>Viridiplantae</taxon>
        <taxon>Streptophyta</taxon>
        <taxon>Embryophyta</taxon>
        <taxon>Tracheophyta</taxon>
        <taxon>Spermatophyta</taxon>
        <taxon>Magnoliopsida</taxon>
        <taxon>eudicotyledons</taxon>
        <taxon>Gunneridae</taxon>
        <taxon>Pentapetalae</taxon>
        <taxon>asterids</taxon>
        <taxon>lamiids</taxon>
        <taxon>Boraginales</taxon>
        <taxon>Boraginaceae</taxon>
        <taxon>Boraginoideae</taxon>
        <taxon>Lithospermeae</taxon>
        <taxon>Lithospermum</taxon>
    </lineage>
</organism>
<dbReference type="GO" id="GO:0003729">
    <property type="term" value="F:mRNA binding"/>
    <property type="evidence" value="ECO:0007669"/>
    <property type="project" value="TreeGrafter"/>
</dbReference>
<dbReference type="SMART" id="SM00360">
    <property type="entry name" value="RRM"/>
    <property type="match status" value="2"/>
</dbReference>